<gene>
    <name evidence="10" type="ORF">G6F50_004507</name>
</gene>
<dbReference type="PANTHER" id="PTHR24055">
    <property type="entry name" value="MITOGEN-ACTIVATED PROTEIN KINASE"/>
    <property type="match status" value="1"/>
</dbReference>
<comment type="subcellular location">
    <subcellularLocation>
        <location evidence="1">Nucleus</location>
    </subcellularLocation>
</comment>
<dbReference type="InterPro" id="IPR008271">
    <property type="entry name" value="Ser/Thr_kinase_AS"/>
</dbReference>
<feature type="binding site" evidence="8">
    <location>
        <position position="284"/>
    </location>
    <ligand>
        <name>ATP</name>
        <dbReference type="ChEBI" id="CHEBI:30616"/>
    </ligand>
</feature>
<keyword evidence="4 8" id="KW-0547">Nucleotide-binding</keyword>
<sequence length="834" mass="96946">MESDNVYMIHRCIIHVKTTVYEDVLNNGISRIKYLDFRSIASYMNNVCKLIDKEKGSSQDKLVMNHIKWMKGTAWNLGLYCLSAGKQTEGAYLFRILNKESVLEVGEMIEYLKENQTILPNCLIDLLSLFEIEFNVLQDQFEMALETFKTLYYIIHNAQIKLRFMYSSWNKTEALSRLKLFMTQKIYLKENYPQNELYYLIVISWNEGITCYLSNQLKGEDWCRISFELLNYYKEHEKKIQLQKQANTHHSLEIYDFIEQIGDGSFGTVHKAKHKISQKIVAIKVMKKKYETIDDCKDQFEPKLLHLIPPHLNIVQMYDSCFSTQGDLSFIMEFMDGGNLYQLMRERRQQHLPLSNCELRNILFQILSAVSHVHHHNVFHRDMKPENLLIDYNHGKPIIKLADFGLARELNSEPPYTEYVSTRWYRAPEVLLRSTEYTSSVDLWAVGAIFAELITLEPLFPGESEVDQIYRICDILGSPGNNKLVLKKKLIRAEKRASPGFARKKMIEKENDQHHSAHSTLSSLDGGGEWKEGVKLAYKIGFKFPNCIPKPLETVVRGASDSMLDLLRHFLLFNPSYRWSADTALKHAFFLQEDEPIHRVIPVDIGPITPPDKHESIPISRGLYSSKSIITPLDLLPIPTSPHQICPDWGTDSPSSSRSGSITTHIDRFLHDIEPPPSPTNHHHHHHPWLTSSRPIYSSHEKVHPITDTPLHYRYASHQKQRLDTPIKENKKEYHNTVVNTLSVSNKTSFHLDHIPHYGHHQLIKWTPPIHYSEELSKRPIRCRSPAIFSVKSNQDIWIHKQQPPKSHRFNLWLPSDNDPQEEDNNAFSFLPLQ</sequence>
<keyword evidence="3" id="KW-0808">Transferase</keyword>
<dbReference type="InterPro" id="IPR011009">
    <property type="entry name" value="Kinase-like_dom_sf"/>
</dbReference>
<dbReference type="InterPro" id="IPR017441">
    <property type="entry name" value="Protein_kinase_ATP_BS"/>
</dbReference>
<name>A0A9P6Z6B8_9FUNG</name>
<evidence type="ECO:0000256" key="2">
    <source>
        <dbReference type="ARBA" id="ARBA00022527"/>
    </source>
</evidence>
<proteinExistence type="predicted"/>
<dbReference type="PROSITE" id="PS00108">
    <property type="entry name" value="PROTEIN_KINASE_ST"/>
    <property type="match status" value="1"/>
</dbReference>
<evidence type="ECO:0000256" key="1">
    <source>
        <dbReference type="ARBA" id="ARBA00004123"/>
    </source>
</evidence>
<dbReference type="InterPro" id="IPR050117">
    <property type="entry name" value="MAPK"/>
</dbReference>
<accession>A0A9P6Z6B8</accession>
<evidence type="ECO:0000313" key="11">
    <source>
        <dbReference type="Proteomes" id="UP000740926"/>
    </source>
</evidence>
<dbReference type="Pfam" id="PF00069">
    <property type="entry name" value="Pkinase"/>
    <property type="match status" value="1"/>
</dbReference>
<organism evidence="10 11">
    <name type="scientific">Rhizopus delemar</name>
    <dbReference type="NCBI Taxonomy" id="936053"/>
    <lineage>
        <taxon>Eukaryota</taxon>
        <taxon>Fungi</taxon>
        <taxon>Fungi incertae sedis</taxon>
        <taxon>Mucoromycota</taxon>
        <taxon>Mucoromycotina</taxon>
        <taxon>Mucoromycetes</taxon>
        <taxon>Mucorales</taxon>
        <taxon>Mucorineae</taxon>
        <taxon>Rhizopodaceae</taxon>
        <taxon>Rhizopus</taxon>
    </lineage>
</organism>
<keyword evidence="2" id="KW-0723">Serine/threonine-protein kinase</keyword>
<dbReference type="GO" id="GO:0004674">
    <property type="term" value="F:protein serine/threonine kinase activity"/>
    <property type="evidence" value="ECO:0007669"/>
    <property type="project" value="UniProtKB-KW"/>
</dbReference>
<evidence type="ECO:0000256" key="8">
    <source>
        <dbReference type="PROSITE-ProRule" id="PRU10141"/>
    </source>
</evidence>
<evidence type="ECO:0000259" key="9">
    <source>
        <dbReference type="PROSITE" id="PS50011"/>
    </source>
</evidence>
<dbReference type="Gene3D" id="3.30.200.20">
    <property type="entry name" value="Phosphorylase Kinase, domain 1"/>
    <property type="match status" value="1"/>
</dbReference>
<evidence type="ECO:0000256" key="6">
    <source>
        <dbReference type="ARBA" id="ARBA00022840"/>
    </source>
</evidence>
<dbReference type="Proteomes" id="UP000740926">
    <property type="component" value="Unassembled WGS sequence"/>
</dbReference>
<evidence type="ECO:0000313" key="10">
    <source>
        <dbReference type="EMBL" id="KAG1571564.1"/>
    </source>
</evidence>
<dbReference type="SUPFAM" id="SSF56112">
    <property type="entry name" value="Protein kinase-like (PK-like)"/>
    <property type="match status" value="1"/>
</dbReference>
<keyword evidence="7" id="KW-0539">Nucleus</keyword>
<dbReference type="Gene3D" id="1.10.510.10">
    <property type="entry name" value="Transferase(Phosphotransferase) domain 1"/>
    <property type="match status" value="2"/>
</dbReference>
<keyword evidence="11" id="KW-1185">Reference proteome</keyword>
<keyword evidence="6 8" id="KW-0067">ATP-binding</keyword>
<dbReference type="GO" id="GO:0005524">
    <property type="term" value="F:ATP binding"/>
    <property type="evidence" value="ECO:0007669"/>
    <property type="project" value="UniProtKB-UniRule"/>
</dbReference>
<comment type="caution">
    <text evidence="10">The sequence shown here is derived from an EMBL/GenBank/DDBJ whole genome shotgun (WGS) entry which is preliminary data.</text>
</comment>
<dbReference type="GO" id="GO:0005634">
    <property type="term" value="C:nucleus"/>
    <property type="evidence" value="ECO:0007669"/>
    <property type="project" value="UniProtKB-SubCell"/>
</dbReference>
<dbReference type="InterPro" id="IPR000719">
    <property type="entry name" value="Prot_kinase_dom"/>
</dbReference>
<evidence type="ECO:0000256" key="7">
    <source>
        <dbReference type="ARBA" id="ARBA00023242"/>
    </source>
</evidence>
<dbReference type="PROSITE" id="PS50011">
    <property type="entry name" value="PROTEIN_KINASE_DOM"/>
    <property type="match status" value="1"/>
</dbReference>
<evidence type="ECO:0000256" key="5">
    <source>
        <dbReference type="ARBA" id="ARBA00022777"/>
    </source>
</evidence>
<dbReference type="EMBL" id="JAANIU010000544">
    <property type="protein sequence ID" value="KAG1571564.1"/>
    <property type="molecule type" value="Genomic_DNA"/>
</dbReference>
<evidence type="ECO:0000256" key="3">
    <source>
        <dbReference type="ARBA" id="ARBA00022679"/>
    </source>
</evidence>
<protein>
    <recommendedName>
        <fullName evidence="9">Protein kinase domain-containing protein</fullName>
    </recommendedName>
</protein>
<feature type="domain" description="Protein kinase" evidence="9">
    <location>
        <begin position="255"/>
        <end position="590"/>
    </location>
</feature>
<dbReference type="AlphaFoldDB" id="A0A9P6Z6B8"/>
<dbReference type="FunFam" id="1.10.510.10:FF:000624">
    <property type="entry name" value="Mitogen-activated protein kinase"/>
    <property type="match status" value="1"/>
</dbReference>
<keyword evidence="5" id="KW-0418">Kinase</keyword>
<reference evidence="10 11" key="1">
    <citation type="journal article" date="2020" name="Microb. Genom.">
        <title>Genetic diversity of clinical and environmental Mucorales isolates obtained from an investigation of mucormycosis cases among solid organ transplant recipients.</title>
        <authorList>
            <person name="Nguyen M.H."/>
            <person name="Kaul D."/>
            <person name="Muto C."/>
            <person name="Cheng S.J."/>
            <person name="Richter R.A."/>
            <person name="Bruno V.M."/>
            <person name="Liu G."/>
            <person name="Beyhan S."/>
            <person name="Sundermann A.J."/>
            <person name="Mounaud S."/>
            <person name="Pasculle A.W."/>
            <person name="Nierman W.C."/>
            <person name="Driscoll E."/>
            <person name="Cumbie R."/>
            <person name="Clancy C.J."/>
            <person name="Dupont C.L."/>
        </authorList>
    </citation>
    <scope>NUCLEOTIDE SEQUENCE [LARGE SCALE GENOMIC DNA]</scope>
    <source>
        <strain evidence="10 11">GL24</strain>
    </source>
</reference>
<dbReference type="SMART" id="SM00220">
    <property type="entry name" value="S_TKc"/>
    <property type="match status" value="1"/>
</dbReference>
<evidence type="ECO:0000256" key="4">
    <source>
        <dbReference type="ARBA" id="ARBA00022741"/>
    </source>
</evidence>
<dbReference type="PROSITE" id="PS00107">
    <property type="entry name" value="PROTEIN_KINASE_ATP"/>
    <property type="match status" value="1"/>
</dbReference>